<evidence type="ECO:0000313" key="1">
    <source>
        <dbReference type="EMBL" id="KAG2656812.1"/>
    </source>
</evidence>
<organism evidence="1 2">
    <name type="scientific">Panicum virgatum</name>
    <name type="common">Blackwell switchgrass</name>
    <dbReference type="NCBI Taxonomy" id="38727"/>
    <lineage>
        <taxon>Eukaryota</taxon>
        <taxon>Viridiplantae</taxon>
        <taxon>Streptophyta</taxon>
        <taxon>Embryophyta</taxon>
        <taxon>Tracheophyta</taxon>
        <taxon>Spermatophyta</taxon>
        <taxon>Magnoliopsida</taxon>
        <taxon>Liliopsida</taxon>
        <taxon>Poales</taxon>
        <taxon>Poaceae</taxon>
        <taxon>PACMAD clade</taxon>
        <taxon>Panicoideae</taxon>
        <taxon>Panicodae</taxon>
        <taxon>Paniceae</taxon>
        <taxon>Panicinae</taxon>
        <taxon>Panicum</taxon>
        <taxon>Panicum sect. Hiantes</taxon>
    </lineage>
</organism>
<dbReference type="Proteomes" id="UP000823388">
    <property type="component" value="Chromosome 1K"/>
</dbReference>
<dbReference type="AlphaFoldDB" id="A0A8T0X5G8"/>
<accession>A0A8T0X5G8</accession>
<name>A0A8T0X5G8_PANVG</name>
<proteinExistence type="predicted"/>
<reference evidence="1" key="1">
    <citation type="submission" date="2020-05" db="EMBL/GenBank/DDBJ databases">
        <title>WGS assembly of Panicum virgatum.</title>
        <authorList>
            <person name="Lovell J.T."/>
            <person name="Jenkins J."/>
            <person name="Shu S."/>
            <person name="Juenger T.E."/>
            <person name="Schmutz J."/>
        </authorList>
    </citation>
    <scope>NUCLEOTIDE SEQUENCE</scope>
    <source>
        <strain evidence="1">AP13</strain>
    </source>
</reference>
<comment type="caution">
    <text evidence="1">The sequence shown here is derived from an EMBL/GenBank/DDBJ whole genome shotgun (WGS) entry which is preliminary data.</text>
</comment>
<evidence type="ECO:0000313" key="2">
    <source>
        <dbReference type="Proteomes" id="UP000823388"/>
    </source>
</evidence>
<dbReference type="EMBL" id="CM029037">
    <property type="protein sequence ID" value="KAG2656812.1"/>
    <property type="molecule type" value="Genomic_DNA"/>
</dbReference>
<sequence length="68" mass="8007">MSFLNIIYYFTCCTFSRKRSIMLSVSIARQRQDIVENVEGWHSTCHNVFFLQIFCFDALKSFLCLLNG</sequence>
<gene>
    <name evidence="1" type="ORF">PVAP13_1KG107000</name>
</gene>
<keyword evidence="2" id="KW-1185">Reference proteome</keyword>
<protein>
    <submittedName>
        <fullName evidence="1">Uncharacterized protein</fullName>
    </submittedName>
</protein>